<proteinExistence type="predicted"/>
<dbReference type="InterPro" id="IPR032781">
    <property type="entry name" value="ABC_tran_Xtn"/>
</dbReference>
<organism evidence="5 6">
    <name type="scientific">Helcococcus kunzii ATCC 51366</name>
    <dbReference type="NCBI Taxonomy" id="883114"/>
    <lineage>
        <taxon>Bacteria</taxon>
        <taxon>Bacillati</taxon>
        <taxon>Bacillota</taxon>
        <taxon>Tissierellia</taxon>
        <taxon>Tissierellales</taxon>
        <taxon>Peptoniphilaceae</taxon>
        <taxon>Helcococcus</taxon>
    </lineage>
</organism>
<dbReference type="CDD" id="cd03221">
    <property type="entry name" value="ABCF_EF-3"/>
    <property type="match status" value="2"/>
</dbReference>
<sequence>MSILTVENLYHSYGGREILENVNFRLLKGEHVGLIGPNGEGKSSFMNIITGKLIPDNGKIEWAKYVKVGYLDQLASYDKDVTIREVLQDAYSDLFEKEARMNELYISMADASPEEMNEMLEEAGLLQDIIETRDFYSIDAKIDEIATNMGINEFGLENKFKDLSGGQRSKVLLCKLLLEKPDILMLDEPTNYLDEDQVEWLRRYLQNYENAFILISHDIDFLNSVINLIYHVENKELNRYVGDYNEFERLHEQKLRQIEAAYKKQQAEIRKLEDFVARNKANIATRNMAMSRQKMLDKMDRIELQKEKPEPEFDFKEIGSTSRLIFETKDLVIGYTEDEPLTIPLNLRMERGDRIVITGMNGLGKTTLVKTILGEMKPLSGEIHFGQNLHIGYFKQEETYGSQTAIDEIWDTFPSLLQNEVRAALARVGLTTEQYESQVKVLSGGEKAKVRLCKIINQPTNIVMLDEPTNHLDNVAKDELKRALKAYNGGIFLISHEKSFYEDIATITWDMEEFSTKFK</sequence>
<dbReference type="GO" id="GO:0016887">
    <property type="term" value="F:ATP hydrolysis activity"/>
    <property type="evidence" value="ECO:0007669"/>
    <property type="project" value="InterPro"/>
</dbReference>
<evidence type="ECO:0000313" key="5">
    <source>
        <dbReference type="EMBL" id="EHR34734.1"/>
    </source>
</evidence>
<reference evidence="5 6" key="1">
    <citation type="submission" date="2012-01" db="EMBL/GenBank/DDBJ databases">
        <title>The Genome Sequence of Helcococcus kunzii ATCC 51366.</title>
        <authorList>
            <consortium name="The Broad Institute Genome Sequencing Platform"/>
            <person name="Earl A."/>
            <person name="Ward D."/>
            <person name="Feldgarden M."/>
            <person name="Gevers D."/>
            <person name="Huys G."/>
            <person name="Young S.K."/>
            <person name="Zeng Q."/>
            <person name="Gargeya S."/>
            <person name="Fitzgerald M."/>
            <person name="Haas B."/>
            <person name="Abouelleil A."/>
            <person name="Alvarado L."/>
            <person name="Arachchi H.M."/>
            <person name="Berlin A."/>
            <person name="Chapman S.B."/>
            <person name="Gearin G."/>
            <person name="Goldberg J."/>
            <person name="Griggs A."/>
            <person name="Gujja S."/>
            <person name="Hansen M."/>
            <person name="Heiman D."/>
            <person name="Howarth C."/>
            <person name="Larimer J."/>
            <person name="Lui A."/>
            <person name="MacDonald P.J.P."/>
            <person name="McCowen C."/>
            <person name="Montmayeur A."/>
            <person name="Murphy C."/>
            <person name="Neiman D."/>
            <person name="Pearson M."/>
            <person name="Priest M."/>
            <person name="Roberts A."/>
            <person name="Saif S."/>
            <person name="Shea T."/>
            <person name="Sisk P."/>
            <person name="Stolte C."/>
            <person name="Sykes S."/>
            <person name="Wortman J."/>
            <person name="Nusbaum C."/>
            <person name="Birren B."/>
        </authorList>
    </citation>
    <scope>NUCLEOTIDE SEQUENCE [LARGE SCALE GENOMIC DNA]</scope>
    <source>
        <strain evidence="5 6">ATCC 51366</strain>
    </source>
</reference>
<protein>
    <recommendedName>
        <fullName evidence="4">ABC transporter domain-containing protein</fullName>
    </recommendedName>
</protein>
<dbReference type="PROSITE" id="PS00211">
    <property type="entry name" value="ABC_TRANSPORTER_1"/>
    <property type="match status" value="2"/>
</dbReference>
<dbReference type="SUPFAM" id="SSF52540">
    <property type="entry name" value="P-loop containing nucleoside triphosphate hydrolases"/>
    <property type="match status" value="2"/>
</dbReference>
<dbReference type="Gene3D" id="3.40.50.300">
    <property type="entry name" value="P-loop containing nucleotide triphosphate hydrolases"/>
    <property type="match status" value="2"/>
</dbReference>
<dbReference type="Proteomes" id="UP000004191">
    <property type="component" value="Unassembled WGS sequence"/>
</dbReference>
<dbReference type="InterPro" id="IPR017871">
    <property type="entry name" value="ABC_transporter-like_CS"/>
</dbReference>
<evidence type="ECO:0000256" key="1">
    <source>
        <dbReference type="ARBA" id="ARBA00022741"/>
    </source>
</evidence>
<dbReference type="RefSeq" id="WP_005397859.1">
    <property type="nucleotide sequence ID" value="NZ_JH601088.1"/>
</dbReference>
<keyword evidence="1" id="KW-0547">Nucleotide-binding</keyword>
<feature type="domain" description="ABC transporter" evidence="4">
    <location>
        <begin position="326"/>
        <end position="513"/>
    </location>
</feature>
<dbReference type="GeneID" id="96998612"/>
<feature type="coiled-coil region" evidence="3">
    <location>
        <begin position="248"/>
        <end position="275"/>
    </location>
</feature>
<dbReference type="Pfam" id="PF00005">
    <property type="entry name" value="ABC_tran"/>
    <property type="match status" value="2"/>
</dbReference>
<keyword evidence="3" id="KW-0175">Coiled coil</keyword>
<dbReference type="GO" id="GO:0005524">
    <property type="term" value="F:ATP binding"/>
    <property type="evidence" value="ECO:0007669"/>
    <property type="project" value="UniProtKB-KW"/>
</dbReference>
<accession>H3NMP6</accession>
<comment type="caution">
    <text evidence="5">The sequence shown here is derived from an EMBL/GenBank/DDBJ whole genome shotgun (WGS) entry which is preliminary data.</text>
</comment>
<dbReference type="HOGENOM" id="CLU_000604_36_0_9"/>
<evidence type="ECO:0000313" key="6">
    <source>
        <dbReference type="Proteomes" id="UP000004191"/>
    </source>
</evidence>
<evidence type="ECO:0000259" key="4">
    <source>
        <dbReference type="PROSITE" id="PS50893"/>
    </source>
</evidence>
<dbReference type="AlphaFoldDB" id="H3NMP6"/>
<name>H3NMP6_9FIRM</name>
<dbReference type="FunFam" id="3.40.50.300:FF:000011">
    <property type="entry name" value="Putative ABC transporter ATP-binding component"/>
    <property type="match status" value="1"/>
</dbReference>
<dbReference type="PANTHER" id="PTHR42855:SF2">
    <property type="entry name" value="DRUG RESISTANCE ABC TRANSPORTER,ATP-BINDING PROTEIN"/>
    <property type="match status" value="1"/>
</dbReference>
<dbReference type="PANTHER" id="PTHR42855">
    <property type="entry name" value="ABC TRANSPORTER ATP-BINDING SUBUNIT"/>
    <property type="match status" value="1"/>
</dbReference>
<dbReference type="InterPro" id="IPR051309">
    <property type="entry name" value="ABCF_ATPase"/>
</dbReference>
<keyword evidence="6" id="KW-1185">Reference proteome</keyword>
<dbReference type="InterPro" id="IPR003439">
    <property type="entry name" value="ABC_transporter-like_ATP-bd"/>
</dbReference>
<dbReference type="STRING" id="883114.HMPREF9709_00607"/>
<dbReference type="PROSITE" id="PS50893">
    <property type="entry name" value="ABC_TRANSPORTER_2"/>
    <property type="match status" value="2"/>
</dbReference>
<dbReference type="PATRIC" id="fig|883114.3.peg.599"/>
<evidence type="ECO:0000256" key="3">
    <source>
        <dbReference type="SAM" id="Coils"/>
    </source>
</evidence>
<feature type="domain" description="ABC transporter" evidence="4">
    <location>
        <begin position="4"/>
        <end position="259"/>
    </location>
</feature>
<dbReference type="Pfam" id="PF12848">
    <property type="entry name" value="ABC_tran_Xtn"/>
    <property type="match status" value="1"/>
</dbReference>
<dbReference type="OrthoDB" id="9801441at2"/>
<dbReference type="SMART" id="SM00382">
    <property type="entry name" value="AAA"/>
    <property type="match status" value="2"/>
</dbReference>
<dbReference type="InterPro" id="IPR027417">
    <property type="entry name" value="P-loop_NTPase"/>
</dbReference>
<dbReference type="EMBL" id="AGEI01000018">
    <property type="protein sequence ID" value="EHR34734.1"/>
    <property type="molecule type" value="Genomic_DNA"/>
</dbReference>
<dbReference type="InterPro" id="IPR003593">
    <property type="entry name" value="AAA+_ATPase"/>
</dbReference>
<gene>
    <name evidence="5" type="ORF">HMPREF9709_00607</name>
</gene>
<dbReference type="eggNOG" id="COG0488">
    <property type="taxonomic scope" value="Bacteria"/>
</dbReference>
<keyword evidence="2" id="KW-0067">ATP-binding</keyword>
<evidence type="ECO:0000256" key="2">
    <source>
        <dbReference type="ARBA" id="ARBA00022840"/>
    </source>
</evidence>